<evidence type="ECO:0000313" key="1">
    <source>
        <dbReference type="EMBL" id="KAK3801257.1"/>
    </source>
</evidence>
<gene>
    <name evidence="1" type="ORF">RRG08_067060</name>
</gene>
<comment type="caution">
    <text evidence="1">The sequence shown here is derived from an EMBL/GenBank/DDBJ whole genome shotgun (WGS) entry which is preliminary data.</text>
</comment>
<protein>
    <submittedName>
        <fullName evidence="1">Uncharacterized protein</fullName>
    </submittedName>
</protein>
<name>A0AAE1EBV0_9GAST</name>
<accession>A0AAE1EBV0</accession>
<proteinExistence type="predicted"/>
<reference evidence="1" key="1">
    <citation type="journal article" date="2023" name="G3 (Bethesda)">
        <title>A reference genome for the long-term kleptoplast-retaining sea slug Elysia crispata morphotype clarki.</title>
        <authorList>
            <person name="Eastman K.E."/>
            <person name="Pendleton A.L."/>
            <person name="Shaikh M.A."/>
            <person name="Suttiyut T."/>
            <person name="Ogas R."/>
            <person name="Tomko P."/>
            <person name="Gavelis G."/>
            <person name="Widhalm J.R."/>
            <person name="Wisecaver J.H."/>
        </authorList>
    </citation>
    <scope>NUCLEOTIDE SEQUENCE</scope>
    <source>
        <strain evidence="1">ECLA1</strain>
    </source>
</reference>
<sequence length="173" mass="18739">MKREAARSRSLARQHFAVKLVTVFEASSVYNVNRAPRCAGGTVSALFLPAPRDLFSASSDLLKDGIISVTSALEAPLLSSSMGDDFMHGADIDRAQSLRRVANRSSQRAQIRSDEASSLRSSFYPTHYNLVSVSTPVLFTCTDFPTRSRSCSKFDLTAVEKSGSTVNRPSSGV</sequence>
<dbReference type="EMBL" id="JAWDGP010000342">
    <property type="protein sequence ID" value="KAK3801257.1"/>
    <property type="molecule type" value="Genomic_DNA"/>
</dbReference>
<evidence type="ECO:0000313" key="2">
    <source>
        <dbReference type="Proteomes" id="UP001283361"/>
    </source>
</evidence>
<dbReference type="Proteomes" id="UP001283361">
    <property type="component" value="Unassembled WGS sequence"/>
</dbReference>
<organism evidence="1 2">
    <name type="scientific">Elysia crispata</name>
    <name type="common">lettuce slug</name>
    <dbReference type="NCBI Taxonomy" id="231223"/>
    <lineage>
        <taxon>Eukaryota</taxon>
        <taxon>Metazoa</taxon>
        <taxon>Spiralia</taxon>
        <taxon>Lophotrochozoa</taxon>
        <taxon>Mollusca</taxon>
        <taxon>Gastropoda</taxon>
        <taxon>Heterobranchia</taxon>
        <taxon>Euthyneura</taxon>
        <taxon>Panpulmonata</taxon>
        <taxon>Sacoglossa</taxon>
        <taxon>Placobranchoidea</taxon>
        <taxon>Plakobranchidae</taxon>
        <taxon>Elysia</taxon>
    </lineage>
</organism>
<keyword evidence="2" id="KW-1185">Reference proteome</keyword>
<dbReference type="AlphaFoldDB" id="A0AAE1EBV0"/>